<organism evidence="2">
    <name type="scientific">Paramecium bursaria Chlorella virus NYs1</name>
    <dbReference type="NCBI Taxonomy" id="83442"/>
    <lineage>
        <taxon>Viruses</taxon>
        <taxon>Varidnaviria</taxon>
        <taxon>Bamfordvirae</taxon>
        <taxon>Nucleocytoviricota</taxon>
        <taxon>Megaviricetes</taxon>
        <taxon>Algavirales</taxon>
        <taxon>Phycodnaviridae</taxon>
        <taxon>Chlorovirus</taxon>
        <taxon>Chlorovirus newyorkense</taxon>
    </lineage>
</organism>
<reference evidence="2" key="1">
    <citation type="submission" date="2012-10" db="EMBL/GenBank/DDBJ databases">
        <title>Towards defining the chloroviruses: a genomic journey through a genus of large DNA viruses.</title>
        <authorList>
            <person name="Jeanniard A."/>
            <person name="Dunigan D.D."/>
            <person name="Gurnon J.R."/>
            <person name="Agarkova I."/>
            <person name="Kang M."/>
            <person name="Vitek J."/>
            <person name="Duncan G."/>
            <person name="McClung O.W."/>
            <person name="Larsen M."/>
            <person name="Claverie J.-M."/>
            <person name="Van Etten J.L."/>
            <person name="Blanc G."/>
        </authorList>
    </citation>
    <scope>NUCLEOTIDE SEQUENCE</scope>
</reference>
<proteinExistence type="predicted"/>
<sequence>MYQHRKKIIRIFMYPKPEKSKSFMSHDYCRDAVCKKIFGVIPRRSSKELRVKIENTPKNFATKIIKITLEKIPILFGGKTLVFIAKGSYGSVYKMKPNGKFVDYLKRVVLPRTTDYIGNVDRIPTDGTLAVIKFQETKGPAQKEAILKEIAIHSSLSRSKISSKLYAAGFIGDIAWQISSYVDGTGMCDVKVTADIFKKIEKTVFELWKHNIFHADLHCNNLMITRKKDIVVIDFGRAIVLPKKLVPKTLTEFRNIKYQEKVQRYADSIITGRSKTNSNYVRATMDKKGEVIPLIVYSNDVHALRVFYDKMSAEDKKQIR</sequence>
<accession>M1I2Z1</accession>
<dbReference type="PROSITE" id="PS50011">
    <property type="entry name" value="PROTEIN_KINASE_DOM"/>
    <property type="match status" value="1"/>
</dbReference>
<protein>
    <submittedName>
        <fullName evidence="2">PBCV-specific basic adaptor domain-containing protein</fullName>
    </submittedName>
</protein>
<evidence type="ECO:0000313" key="2">
    <source>
        <dbReference type="EMBL" id="AGE58582.1"/>
    </source>
</evidence>
<name>M1I2Z1_9PHYC</name>
<dbReference type="Pfam" id="PF03109">
    <property type="entry name" value="ABC1"/>
    <property type="match status" value="1"/>
</dbReference>
<dbReference type="GO" id="GO:0004672">
    <property type="term" value="F:protein kinase activity"/>
    <property type="evidence" value="ECO:0007669"/>
    <property type="project" value="InterPro"/>
</dbReference>
<dbReference type="InterPro" id="IPR011009">
    <property type="entry name" value="Kinase-like_dom_sf"/>
</dbReference>
<dbReference type="EMBL" id="JX997183">
    <property type="protein sequence ID" value="AGE58582.1"/>
    <property type="molecule type" value="Genomic_DNA"/>
</dbReference>
<dbReference type="RefSeq" id="YP_009665227.1">
    <property type="nucleotide sequence ID" value="NC_043235.1"/>
</dbReference>
<dbReference type="Gene3D" id="1.10.510.10">
    <property type="entry name" value="Transferase(Phosphotransferase) domain 1"/>
    <property type="match status" value="1"/>
</dbReference>
<dbReference type="GO" id="GO:0005524">
    <property type="term" value="F:ATP binding"/>
    <property type="evidence" value="ECO:0007669"/>
    <property type="project" value="InterPro"/>
</dbReference>
<dbReference type="InterPro" id="IPR004147">
    <property type="entry name" value="ABC1_dom"/>
</dbReference>
<feature type="domain" description="Protein kinase" evidence="1">
    <location>
        <begin position="78"/>
        <end position="320"/>
    </location>
</feature>
<dbReference type="InterPro" id="IPR000719">
    <property type="entry name" value="Prot_kinase_dom"/>
</dbReference>
<evidence type="ECO:0000259" key="1">
    <source>
        <dbReference type="PROSITE" id="PS50011"/>
    </source>
</evidence>
<gene>
    <name evidence="2" type="primary">NYs-1_056R</name>
    <name evidence="2" type="ORF">PBCVNYs1_056R</name>
</gene>
<dbReference type="GeneID" id="40525446"/>
<dbReference type="KEGG" id="vg:40525446"/>
<dbReference type="SUPFAM" id="SSF56112">
    <property type="entry name" value="Protein kinase-like (PK-like)"/>
    <property type="match status" value="1"/>
</dbReference>